<proteinExistence type="predicted"/>
<dbReference type="InterPro" id="IPR036901">
    <property type="entry name" value="Asp/Orn_carbamoylTrfase_sf"/>
</dbReference>
<gene>
    <name evidence="2" type="ORF">MCOL2_07536</name>
</gene>
<dbReference type="PATRIC" id="fig|1265822.4.peg.1543"/>
<evidence type="ECO:0000256" key="1">
    <source>
        <dbReference type="ARBA" id="ARBA00022679"/>
    </source>
</evidence>
<dbReference type="GO" id="GO:0006520">
    <property type="term" value="P:amino acid metabolic process"/>
    <property type="evidence" value="ECO:0007669"/>
    <property type="project" value="InterPro"/>
</dbReference>
<protein>
    <submittedName>
        <fullName evidence="2">Uncharacterized protein</fullName>
    </submittedName>
</protein>
<accession>W7DMV5</accession>
<dbReference type="Gene3D" id="3.40.50.1370">
    <property type="entry name" value="Aspartate/ornithine carbamoyltransferase"/>
    <property type="match status" value="1"/>
</dbReference>
<reference evidence="2 3" key="1">
    <citation type="submission" date="2012-12" db="EMBL/GenBank/DDBJ databases">
        <title>Novel taxa of Listeriaceae from agricultural environments in the United States.</title>
        <authorList>
            <person name="den Bakker H.C."/>
            <person name="Allred A."/>
            <person name="Warchocki S."/>
            <person name="Wright E.M."/>
            <person name="Burrell A."/>
            <person name="Nightingale K.K."/>
            <person name="Kephart D."/>
            <person name="Wiedmann M."/>
        </authorList>
    </citation>
    <scope>NUCLEOTIDE SEQUENCE [LARGE SCALE GENOMIC DNA]</scope>
    <source>
        <strain evidence="2 3">FSL S10-1203</strain>
    </source>
</reference>
<evidence type="ECO:0000313" key="2">
    <source>
        <dbReference type="EMBL" id="EUJ58838.1"/>
    </source>
</evidence>
<dbReference type="GO" id="GO:0016743">
    <property type="term" value="F:carboxyl- or carbamoyltransferase activity"/>
    <property type="evidence" value="ECO:0007669"/>
    <property type="project" value="InterPro"/>
</dbReference>
<dbReference type="GO" id="GO:0016597">
    <property type="term" value="F:amino acid binding"/>
    <property type="evidence" value="ECO:0007669"/>
    <property type="project" value="InterPro"/>
</dbReference>
<comment type="caution">
    <text evidence="2">The sequence shown here is derived from an EMBL/GenBank/DDBJ whole genome shotgun (WGS) entry which is preliminary data.</text>
</comment>
<name>W7DMV5_9LIST</name>
<keyword evidence="1" id="KW-0808">Transferase</keyword>
<dbReference type="SUPFAM" id="SSF53671">
    <property type="entry name" value="Aspartate/ornithine carbamoyltransferase"/>
    <property type="match status" value="1"/>
</dbReference>
<dbReference type="Proteomes" id="UP000019241">
    <property type="component" value="Unassembled WGS sequence"/>
</dbReference>
<sequence length="54" mass="6706">MKHLLTMDELSKEEIEELLNRAAFFKKAKKNEIRKRSVRRQFVFRTKYKNTYKL</sequence>
<evidence type="ECO:0000313" key="3">
    <source>
        <dbReference type="Proteomes" id="UP000019241"/>
    </source>
</evidence>
<dbReference type="AlphaFoldDB" id="W7DMV5"/>
<dbReference type="EMBL" id="AODM01000023">
    <property type="protein sequence ID" value="EUJ58838.1"/>
    <property type="molecule type" value="Genomic_DNA"/>
</dbReference>
<organism evidence="2 3">
    <name type="scientific">Listeria fleischmannii FSL S10-1203</name>
    <dbReference type="NCBI Taxonomy" id="1265822"/>
    <lineage>
        <taxon>Bacteria</taxon>
        <taxon>Bacillati</taxon>
        <taxon>Bacillota</taxon>
        <taxon>Bacilli</taxon>
        <taxon>Bacillales</taxon>
        <taxon>Listeriaceae</taxon>
        <taxon>Listeria</taxon>
    </lineage>
</organism>